<proteinExistence type="inferred from homology"/>
<organism evidence="2 3">
    <name type="scientific">Blyttiomyces helicus</name>
    <dbReference type="NCBI Taxonomy" id="388810"/>
    <lineage>
        <taxon>Eukaryota</taxon>
        <taxon>Fungi</taxon>
        <taxon>Fungi incertae sedis</taxon>
        <taxon>Chytridiomycota</taxon>
        <taxon>Chytridiomycota incertae sedis</taxon>
        <taxon>Chytridiomycetes</taxon>
        <taxon>Chytridiomycetes incertae sedis</taxon>
        <taxon>Blyttiomyces</taxon>
    </lineage>
</organism>
<dbReference type="OrthoDB" id="10265310at2759"/>
<dbReference type="Pfam" id="PF03690">
    <property type="entry name" value="MYG1_exonuc"/>
    <property type="match status" value="1"/>
</dbReference>
<dbReference type="GO" id="GO:0005634">
    <property type="term" value="C:nucleus"/>
    <property type="evidence" value="ECO:0007669"/>
    <property type="project" value="TreeGrafter"/>
</dbReference>
<dbReference type="PANTHER" id="PTHR11215">
    <property type="entry name" value="METAL DEPENDENT HYDROLASE - RELATED"/>
    <property type="match status" value="1"/>
</dbReference>
<dbReference type="PANTHER" id="PTHR11215:SF1">
    <property type="entry name" value="MYG1 EXONUCLEASE"/>
    <property type="match status" value="1"/>
</dbReference>
<gene>
    <name evidence="2" type="ORF">BDK51DRAFT_28036</name>
</gene>
<dbReference type="GO" id="GO:0005737">
    <property type="term" value="C:cytoplasm"/>
    <property type="evidence" value="ECO:0007669"/>
    <property type="project" value="TreeGrafter"/>
</dbReference>
<dbReference type="InterPro" id="IPR003226">
    <property type="entry name" value="MYG1_exonuclease"/>
</dbReference>
<accession>A0A4P9WAH8</accession>
<evidence type="ECO:0000313" key="2">
    <source>
        <dbReference type="EMBL" id="RKO89601.1"/>
    </source>
</evidence>
<evidence type="ECO:0000256" key="1">
    <source>
        <dbReference type="ARBA" id="ARBA00010105"/>
    </source>
</evidence>
<protein>
    <submittedName>
        <fullName evidence="2">Metal-dependent protein hydrolase</fullName>
    </submittedName>
</protein>
<reference evidence="3" key="1">
    <citation type="journal article" date="2018" name="Nat. Microbiol.">
        <title>Leveraging single-cell genomics to expand the fungal tree of life.</title>
        <authorList>
            <person name="Ahrendt S.R."/>
            <person name="Quandt C.A."/>
            <person name="Ciobanu D."/>
            <person name="Clum A."/>
            <person name="Salamov A."/>
            <person name="Andreopoulos B."/>
            <person name="Cheng J.F."/>
            <person name="Woyke T."/>
            <person name="Pelin A."/>
            <person name="Henrissat B."/>
            <person name="Reynolds N.K."/>
            <person name="Benny G.L."/>
            <person name="Smith M.E."/>
            <person name="James T.Y."/>
            <person name="Grigoriev I.V."/>
        </authorList>
    </citation>
    <scope>NUCLEOTIDE SEQUENCE [LARGE SCALE GENOMIC DNA]</scope>
</reference>
<dbReference type="AlphaFoldDB" id="A0A4P9WAH8"/>
<name>A0A4P9WAH8_9FUNG</name>
<evidence type="ECO:0000313" key="3">
    <source>
        <dbReference type="Proteomes" id="UP000269721"/>
    </source>
</evidence>
<sequence>MSKVVMSWLSRRCNTPSTSIAFSPPFHISNPSPPRFPPPVRCSVAARRASILLTKKVIATHNGSFHADEALAVYMLRLLPEYKSAKVVRTRDNDEIASADIVVDVGAEYDPARHRYDHHQRDFKETFGNGFDEIKLSSAGLVYKHFGRRIVAGILGWDLEKDKEKLETVYLKIYEDFVLSFDGHDNGVSRYPTDIKPKYRDSTSIGARVGKLNPWWNEHDVDLMERFLKAVELTGTEFTGQVRYVALSWLPAREIVEKDLADRFKIDPSGKIILLSQFCPWKEYLHMLEKETGIKEDDLPLYVIYEDDRAHQYRVQAVAESPESFNSRKALPEPWR</sequence>
<comment type="similarity">
    <text evidence="1">Belongs to the MYG1 family.</text>
</comment>
<keyword evidence="2" id="KW-0378">Hydrolase</keyword>
<keyword evidence="3" id="KW-1185">Reference proteome</keyword>
<dbReference type="EMBL" id="KZ995994">
    <property type="protein sequence ID" value="RKO89601.1"/>
    <property type="molecule type" value="Genomic_DNA"/>
</dbReference>
<dbReference type="Proteomes" id="UP000269721">
    <property type="component" value="Unassembled WGS sequence"/>
</dbReference>
<dbReference type="GO" id="GO:0016787">
    <property type="term" value="F:hydrolase activity"/>
    <property type="evidence" value="ECO:0007669"/>
    <property type="project" value="UniProtKB-KW"/>
</dbReference>
<feature type="non-terminal residue" evidence="2">
    <location>
        <position position="336"/>
    </location>
</feature>